<sequence>MGQMVLTSSRVIAAAMVVLIALFIGKALATKEVKLLTGSVFLEPADPGNPPVGQSVDRIAYPVNPWKDIPVAEFFLVGFDNFAQANAIRDNLSGSDTSLISYIPNNAFLVIGRADVVWDLVLRLNLCMAKYTATHKISPEWSPLLSVGLGPDDDLDSPNLPNTVKQQLDMLLSGIQTLKLLSGNDTVDAYAQFGVQVEMAPIATLEMVQYAARCWPQVVVRALRRSNKYTRKHPCWPVMTPPNAGTVLTVFLCKSPPAIAFWFRSPTLRDYSRASTAQQQSAGEGDNRTDHVQQEQQSCCMP</sequence>
<evidence type="ECO:0000256" key="1">
    <source>
        <dbReference type="SAM" id="MobiDB-lite"/>
    </source>
</evidence>
<organism evidence="3">
    <name type="scientific">Volvox carteri f. nagariensis</name>
    <dbReference type="NCBI Taxonomy" id="3068"/>
    <lineage>
        <taxon>Eukaryota</taxon>
        <taxon>Viridiplantae</taxon>
        <taxon>Chlorophyta</taxon>
        <taxon>core chlorophytes</taxon>
        <taxon>Chlorophyceae</taxon>
        <taxon>CS clade</taxon>
        <taxon>Chlamydomonadales</taxon>
        <taxon>Volvocaceae</taxon>
        <taxon>Volvox</taxon>
    </lineage>
</organism>
<proteinExistence type="predicted"/>
<feature type="region of interest" description="Disordered" evidence="1">
    <location>
        <begin position="274"/>
        <end position="302"/>
    </location>
</feature>
<dbReference type="GeneID" id="9624009"/>
<accession>D8TPN2</accession>
<evidence type="ECO:0000313" key="2">
    <source>
        <dbReference type="EMBL" id="EFJ50794.1"/>
    </source>
</evidence>
<name>D8TPN2_VOLCA</name>
<dbReference type="Proteomes" id="UP000001058">
    <property type="component" value="Unassembled WGS sequence"/>
</dbReference>
<dbReference type="InParanoid" id="D8TPN2"/>
<dbReference type="KEGG" id="vcn:VOLCADRAFT_103854"/>
<dbReference type="EMBL" id="GL378330">
    <property type="protein sequence ID" value="EFJ50794.1"/>
    <property type="molecule type" value="Genomic_DNA"/>
</dbReference>
<evidence type="ECO:0000313" key="3">
    <source>
        <dbReference type="Proteomes" id="UP000001058"/>
    </source>
</evidence>
<dbReference type="RefSeq" id="XP_002948387.1">
    <property type="nucleotide sequence ID" value="XM_002948341.1"/>
</dbReference>
<protein>
    <submittedName>
        <fullName evidence="2">Uncharacterized protein</fullName>
    </submittedName>
</protein>
<gene>
    <name evidence="2" type="ORF">VOLCADRAFT_103854</name>
</gene>
<reference evidence="2 3" key="1">
    <citation type="journal article" date="2010" name="Science">
        <title>Genomic analysis of organismal complexity in the multicellular green alga Volvox carteri.</title>
        <authorList>
            <person name="Prochnik S.E."/>
            <person name="Umen J."/>
            <person name="Nedelcu A.M."/>
            <person name="Hallmann A."/>
            <person name="Miller S.M."/>
            <person name="Nishii I."/>
            <person name="Ferris P."/>
            <person name="Kuo A."/>
            <person name="Mitros T."/>
            <person name="Fritz-Laylin L.K."/>
            <person name="Hellsten U."/>
            <person name="Chapman J."/>
            <person name="Simakov O."/>
            <person name="Rensing S.A."/>
            <person name="Terry A."/>
            <person name="Pangilinan J."/>
            <person name="Kapitonov V."/>
            <person name="Jurka J."/>
            <person name="Salamov A."/>
            <person name="Shapiro H."/>
            <person name="Schmutz J."/>
            <person name="Grimwood J."/>
            <person name="Lindquist E."/>
            <person name="Lucas S."/>
            <person name="Grigoriev I.V."/>
            <person name="Schmitt R."/>
            <person name="Kirk D."/>
            <person name="Rokhsar D.S."/>
        </authorList>
    </citation>
    <scope>NUCLEOTIDE SEQUENCE [LARGE SCALE GENOMIC DNA]</scope>
    <source>
        <strain evidence="3">f. Nagariensis / Eve</strain>
    </source>
</reference>
<keyword evidence="3" id="KW-1185">Reference proteome</keyword>
<dbReference type="AlphaFoldDB" id="D8TPN2"/>